<feature type="domain" description="Outer membrane protein beta-barrel" evidence="2">
    <location>
        <begin position="32"/>
        <end position="186"/>
    </location>
</feature>
<keyword evidence="1" id="KW-0732">Signal</keyword>
<feature type="signal peptide" evidence="1">
    <location>
        <begin position="1"/>
        <end position="33"/>
    </location>
</feature>
<reference evidence="3 4" key="1">
    <citation type="submission" date="2021-07" db="EMBL/GenBank/DDBJ databases">
        <title>Mesonia aestuariivivens sp. nov., isolated from a tidal flat.</title>
        <authorList>
            <person name="Kim Y.-O."/>
            <person name="Yoon J.-H."/>
        </authorList>
    </citation>
    <scope>NUCLEOTIDE SEQUENCE [LARGE SCALE GENOMIC DNA]</scope>
    <source>
        <strain evidence="3 4">JHPTF-M18</strain>
    </source>
</reference>
<proteinExistence type="predicted"/>
<organism evidence="3 4">
    <name type="scientific">Mesonia aestuariivivens</name>
    <dbReference type="NCBI Taxonomy" id="2796128"/>
    <lineage>
        <taxon>Bacteria</taxon>
        <taxon>Pseudomonadati</taxon>
        <taxon>Bacteroidota</taxon>
        <taxon>Flavobacteriia</taxon>
        <taxon>Flavobacteriales</taxon>
        <taxon>Flavobacteriaceae</taxon>
        <taxon>Mesonia</taxon>
    </lineage>
</organism>
<evidence type="ECO:0000259" key="2">
    <source>
        <dbReference type="Pfam" id="PF13568"/>
    </source>
</evidence>
<dbReference type="InterPro" id="IPR025665">
    <property type="entry name" value="Beta-barrel_OMP_2"/>
</dbReference>
<dbReference type="RefSeq" id="WP_219040410.1">
    <property type="nucleotide sequence ID" value="NZ_JAHWDF010000010.1"/>
</dbReference>
<comment type="caution">
    <text evidence="3">The sequence shown here is derived from an EMBL/GenBank/DDBJ whole genome shotgun (WGS) entry which is preliminary data.</text>
</comment>
<sequence length="291" mass="32616">MNLKNQYSKLTKAKYNVALVSLTLLFMSQLGFAQSQHEISIVGSGVFSTVSYDTQNAYIDQAQNGSIGLGYSFYFSRQWAVNIGAEYEQFKASLVYNTLQLSSEAVDIEGENFEYRYSADNYEEEQKLNVINIPLTVQFQTDGETKFYARLGGQVSLINKAEYATSIRTLTTSGYYAQYDAELFDPSFMGFGRYTNLSQKSQELELDTSFAAVIEAGVKREIDNIGGLYIGLFCNYGLNTIDKDTENTPLIEYNTENPTSLKTNSVLNTNLAEDVRLISYGIKLRFALGGY</sequence>
<evidence type="ECO:0000256" key="1">
    <source>
        <dbReference type="SAM" id="SignalP"/>
    </source>
</evidence>
<accession>A0ABS6W330</accession>
<name>A0ABS6W330_9FLAO</name>
<evidence type="ECO:0000313" key="3">
    <source>
        <dbReference type="EMBL" id="MBW2962119.1"/>
    </source>
</evidence>
<dbReference type="Pfam" id="PF13568">
    <property type="entry name" value="OMP_b-brl_2"/>
    <property type="match status" value="1"/>
</dbReference>
<protein>
    <submittedName>
        <fullName evidence="3">PorT family protein</fullName>
    </submittedName>
</protein>
<feature type="chain" id="PRO_5047291472" evidence="1">
    <location>
        <begin position="34"/>
        <end position="291"/>
    </location>
</feature>
<keyword evidence="4" id="KW-1185">Reference proteome</keyword>
<dbReference type="Proteomes" id="UP000719267">
    <property type="component" value="Unassembled WGS sequence"/>
</dbReference>
<evidence type="ECO:0000313" key="4">
    <source>
        <dbReference type="Proteomes" id="UP000719267"/>
    </source>
</evidence>
<gene>
    <name evidence="3" type="ORF">KW502_09940</name>
</gene>
<dbReference type="EMBL" id="JAHWDF010000010">
    <property type="protein sequence ID" value="MBW2962119.1"/>
    <property type="molecule type" value="Genomic_DNA"/>
</dbReference>